<gene>
    <name evidence="1" type="ORF">OPT61_g1449</name>
</gene>
<reference evidence="1" key="1">
    <citation type="submission" date="2022-11" db="EMBL/GenBank/DDBJ databases">
        <title>Genome Sequence of Boeremia exigua.</title>
        <authorList>
            <person name="Buettner E."/>
        </authorList>
    </citation>
    <scope>NUCLEOTIDE SEQUENCE</scope>
    <source>
        <strain evidence="1">CU02</strain>
    </source>
</reference>
<comment type="caution">
    <text evidence="1">The sequence shown here is derived from an EMBL/GenBank/DDBJ whole genome shotgun (WGS) entry which is preliminary data.</text>
</comment>
<protein>
    <submittedName>
        <fullName evidence="1">Uncharacterized protein</fullName>
    </submittedName>
</protein>
<evidence type="ECO:0000313" key="1">
    <source>
        <dbReference type="EMBL" id="KAJ8117325.1"/>
    </source>
</evidence>
<keyword evidence="2" id="KW-1185">Reference proteome</keyword>
<sequence>MAPALLYDSGDDMSQPSAIKIQPVKVQATPSVAKLDFDAYDDDAVLVTDIVESLRVSGGCIVRGMYHRGTLKALEDELRPHIEATKKADQKRDDFVPSSTRVITGLLSKSPTYAVSVAGNGLWHRAAIVNPAQHGDESRSSVSLPQLSTTVTFSVGPGTKAQGLHRDDDIYHTQHPAISTHALGRDNMLCLFVAGKKCTQKNGATRVVPGSHLWDFTAPPPSYTESPEMFAHAEMMPGDAFFMLGGVYHGAGSNTTANEERLVYAAFATRGYLRQEENQYLANDLSKIAELPLYIQRFAGFGASKPYMGWIGDDMAEPVKLMNPDMEMEDPDFW</sequence>
<evidence type="ECO:0000313" key="2">
    <source>
        <dbReference type="Proteomes" id="UP001153331"/>
    </source>
</evidence>
<accession>A0ACC2IQ96</accession>
<organism evidence="1 2">
    <name type="scientific">Boeremia exigua</name>
    <dbReference type="NCBI Taxonomy" id="749465"/>
    <lineage>
        <taxon>Eukaryota</taxon>
        <taxon>Fungi</taxon>
        <taxon>Dikarya</taxon>
        <taxon>Ascomycota</taxon>
        <taxon>Pezizomycotina</taxon>
        <taxon>Dothideomycetes</taxon>
        <taxon>Pleosporomycetidae</taxon>
        <taxon>Pleosporales</taxon>
        <taxon>Pleosporineae</taxon>
        <taxon>Didymellaceae</taxon>
        <taxon>Boeremia</taxon>
    </lineage>
</organism>
<name>A0ACC2IQ96_9PLEO</name>
<proteinExistence type="predicted"/>
<dbReference type="Proteomes" id="UP001153331">
    <property type="component" value="Unassembled WGS sequence"/>
</dbReference>
<dbReference type="EMBL" id="JAPHNI010000057">
    <property type="protein sequence ID" value="KAJ8117325.1"/>
    <property type="molecule type" value="Genomic_DNA"/>
</dbReference>